<evidence type="ECO:0000313" key="10">
    <source>
        <dbReference type="Proteomes" id="UP000245125"/>
    </source>
</evidence>
<dbReference type="Gene3D" id="3.30.413.10">
    <property type="entry name" value="Sulfite Reductase Hemoprotein, domain 1"/>
    <property type="match status" value="1"/>
</dbReference>
<keyword evidence="3" id="KW-0004">4Fe-4S</keyword>
<dbReference type="SUPFAM" id="SSF56014">
    <property type="entry name" value="Nitrite and sulphite reductase 4Fe-4S domain-like"/>
    <property type="match status" value="1"/>
</dbReference>
<organism evidence="9 10">
    <name type="scientific">Candidatus Sulfobium mesophilum</name>
    <dbReference type="NCBI Taxonomy" id="2016548"/>
    <lineage>
        <taxon>Bacteria</taxon>
        <taxon>Pseudomonadati</taxon>
        <taxon>Nitrospirota</taxon>
        <taxon>Nitrospiria</taxon>
        <taxon>Nitrospirales</taxon>
        <taxon>Nitrospiraceae</taxon>
        <taxon>Candidatus Sulfobium</taxon>
    </lineage>
</organism>
<dbReference type="PANTHER" id="PTHR11493">
    <property type="entry name" value="SULFITE REDUCTASE [NADPH] SUBUNIT BETA-RELATED"/>
    <property type="match status" value="1"/>
</dbReference>
<feature type="domain" description="4Fe-4S ferredoxin-type" evidence="8">
    <location>
        <begin position="225"/>
        <end position="254"/>
    </location>
</feature>
<evidence type="ECO:0000256" key="4">
    <source>
        <dbReference type="ARBA" id="ARBA00022723"/>
    </source>
</evidence>
<evidence type="ECO:0000256" key="7">
    <source>
        <dbReference type="ARBA" id="ARBA00023014"/>
    </source>
</evidence>
<dbReference type="InterPro" id="IPR005117">
    <property type="entry name" value="NiRdtase/SiRdtase_haem-b_fer"/>
</dbReference>
<evidence type="ECO:0000256" key="2">
    <source>
        <dbReference type="ARBA" id="ARBA00001966"/>
    </source>
</evidence>
<evidence type="ECO:0000256" key="3">
    <source>
        <dbReference type="ARBA" id="ARBA00022485"/>
    </source>
</evidence>
<dbReference type="InterPro" id="IPR045854">
    <property type="entry name" value="NO2/SO3_Rdtase_4Fe4S_sf"/>
</dbReference>
<dbReference type="NCBIfam" id="TIGR02066">
    <property type="entry name" value="dsrB"/>
    <property type="match status" value="1"/>
</dbReference>
<keyword evidence="6" id="KW-0408">Iron</keyword>
<dbReference type="EMBL" id="OUUY01000095">
    <property type="protein sequence ID" value="SPQ01229.1"/>
    <property type="molecule type" value="Genomic_DNA"/>
</dbReference>
<dbReference type="GO" id="GO:0020037">
    <property type="term" value="F:heme binding"/>
    <property type="evidence" value="ECO:0007669"/>
    <property type="project" value="InterPro"/>
</dbReference>
<dbReference type="Gene3D" id="3.30.70.20">
    <property type="match status" value="1"/>
</dbReference>
<dbReference type="Pfam" id="PF01077">
    <property type="entry name" value="NIR_SIR"/>
    <property type="match status" value="1"/>
</dbReference>
<dbReference type="EC" id="1.8.99.5" evidence="9"/>
<dbReference type="GO" id="GO:0009337">
    <property type="term" value="C:sulfite reductase complex (NADPH)"/>
    <property type="evidence" value="ECO:0007669"/>
    <property type="project" value="TreeGrafter"/>
</dbReference>
<evidence type="ECO:0000256" key="6">
    <source>
        <dbReference type="ARBA" id="ARBA00023004"/>
    </source>
</evidence>
<accession>A0A2U3QIN4</accession>
<protein>
    <submittedName>
        <fullName evidence="9">Sulfite reductase, dissimilatory-type subunit beta</fullName>
        <ecNumber evidence="9">1.8.99.5</ecNumber>
    </submittedName>
</protein>
<evidence type="ECO:0000256" key="5">
    <source>
        <dbReference type="ARBA" id="ARBA00023002"/>
    </source>
</evidence>
<dbReference type="SUPFAM" id="SSF54862">
    <property type="entry name" value="4Fe-4S ferredoxins"/>
    <property type="match status" value="1"/>
</dbReference>
<dbReference type="SUPFAM" id="SSF55124">
    <property type="entry name" value="Nitrite/Sulfite reductase N-terminal domain-like"/>
    <property type="match status" value="1"/>
</dbReference>
<dbReference type="GO" id="GO:0051539">
    <property type="term" value="F:4 iron, 4 sulfur cluster binding"/>
    <property type="evidence" value="ECO:0007669"/>
    <property type="project" value="UniProtKB-KW"/>
</dbReference>
<evidence type="ECO:0000256" key="1">
    <source>
        <dbReference type="ARBA" id="ARBA00001929"/>
    </source>
</evidence>
<dbReference type="PROSITE" id="PS00198">
    <property type="entry name" value="4FE4S_FER_1"/>
    <property type="match status" value="1"/>
</dbReference>
<dbReference type="OrthoDB" id="9766142at2"/>
<keyword evidence="7" id="KW-0411">Iron-sulfur</keyword>
<dbReference type="InterPro" id="IPR045169">
    <property type="entry name" value="NO2/SO3_Rdtase_4Fe4S_prot"/>
</dbReference>
<keyword evidence="4" id="KW-0479">Metal-binding</keyword>
<dbReference type="Gene3D" id="3.30.70.3340">
    <property type="match status" value="1"/>
</dbReference>
<dbReference type="Pfam" id="PF03460">
    <property type="entry name" value="NIR_SIR_ferr"/>
    <property type="match status" value="1"/>
</dbReference>
<dbReference type="Pfam" id="PF00037">
    <property type="entry name" value="Fer4"/>
    <property type="match status" value="1"/>
</dbReference>
<name>A0A2U3QIN4_9BACT</name>
<proteinExistence type="predicted"/>
<dbReference type="GO" id="GO:0050311">
    <property type="term" value="F:sulfite reductase (ferredoxin) activity"/>
    <property type="evidence" value="ECO:0007669"/>
    <property type="project" value="TreeGrafter"/>
</dbReference>
<dbReference type="GO" id="GO:0018551">
    <property type="term" value="F:dissimilatory sulfite reductase (NADH) activity"/>
    <property type="evidence" value="ECO:0007669"/>
    <property type="project" value="InterPro"/>
</dbReference>
<evidence type="ECO:0000259" key="8">
    <source>
        <dbReference type="PROSITE" id="PS51379"/>
    </source>
</evidence>
<keyword evidence="10" id="KW-1185">Reference proteome</keyword>
<reference evidence="10" key="1">
    <citation type="submission" date="2018-03" db="EMBL/GenBank/DDBJ databases">
        <authorList>
            <person name="Zecchin S."/>
        </authorList>
    </citation>
    <scope>NUCLEOTIDE SEQUENCE [LARGE SCALE GENOMIC DNA]</scope>
</reference>
<comment type="cofactor">
    <cofactor evidence="1">
        <name>siroheme</name>
        <dbReference type="ChEBI" id="CHEBI:60052"/>
    </cofactor>
</comment>
<dbReference type="PANTHER" id="PTHR11493:SF47">
    <property type="entry name" value="SULFITE REDUCTASE [NADPH] SUBUNIT BETA"/>
    <property type="match status" value="1"/>
</dbReference>
<dbReference type="InterPro" id="IPR017900">
    <property type="entry name" value="4Fe4S_Fe_S_CS"/>
</dbReference>
<dbReference type="GO" id="GO:0000103">
    <property type="term" value="P:sulfate assimilation"/>
    <property type="evidence" value="ECO:0007669"/>
    <property type="project" value="TreeGrafter"/>
</dbReference>
<sequence>MALPQRKTDIGPPHFEQFLPPVIKKNYGKWKYHEVLSHNTMVHVAESGDKLWTVRVASPRILSTDTIREHCDIAEKYCGGYLRYTTRNNAEFLVSDEKQLEPLKKDLASRGFKMGGIGYGITNVVHTQGWVHCHSAATDASGLVKAMMDELFEYFESKSLPNKVRLAVACCVNMCGAVHCSDIAVVAVHTKVPTVKHDLFKNMCELPTVIGSCPTRAISPDPANKSVKINPDKCMYCGNCFTVCPPISIKDPERDGVAIVVGGKINSLRSNPKFSKLVIPYISNEPPRWPKVVAAIKHIVEVYAANARKHERMGEWIERIGWERFFSLTGIDFTFQSIDDFTFMRDTMRTASTFKW</sequence>
<dbReference type="Proteomes" id="UP000245125">
    <property type="component" value="Unassembled WGS sequence"/>
</dbReference>
<dbReference type="GO" id="GO:0009055">
    <property type="term" value="F:electron transfer activity"/>
    <property type="evidence" value="ECO:0007669"/>
    <property type="project" value="InterPro"/>
</dbReference>
<dbReference type="AlphaFoldDB" id="A0A2U3QIN4"/>
<gene>
    <name evidence="9" type="primary">dsrB</name>
    <name evidence="9" type="ORF">NBG4_480010</name>
</gene>
<keyword evidence="5 9" id="KW-0560">Oxidoreductase</keyword>
<comment type="cofactor">
    <cofactor evidence="2">
        <name>[4Fe-4S] cluster</name>
        <dbReference type="ChEBI" id="CHEBI:49883"/>
    </cofactor>
</comment>
<dbReference type="InterPro" id="IPR006067">
    <property type="entry name" value="NO2/SO3_Rdtase_4Fe4S_dom"/>
</dbReference>
<dbReference type="InterPro" id="IPR036136">
    <property type="entry name" value="Nit/Sulf_reduc_fer-like_dom_sf"/>
</dbReference>
<dbReference type="InterPro" id="IPR011808">
    <property type="entry name" value="DsrB"/>
</dbReference>
<dbReference type="GO" id="GO:0016002">
    <property type="term" value="F:sulfite reductase activity"/>
    <property type="evidence" value="ECO:0007669"/>
    <property type="project" value="TreeGrafter"/>
</dbReference>
<dbReference type="GO" id="GO:0046872">
    <property type="term" value="F:metal ion binding"/>
    <property type="evidence" value="ECO:0007669"/>
    <property type="project" value="UniProtKB-KW"/>
</dbReference>
<dbReference type="InterPro" id="IPR017896">
    <property type="entry name" value="4Fe4S_Fe-S-bd"/>
</dbReference>
<dbReference type="PROSITE" id="PS51379">
    <property type="entry name" value="4FE4S_FER_2"/>
    <property type="match status" value="1"/>
</dbReference>
<evidence type="ECO:0000313" key="9">
    <source>
        <dbReference type="EMBL" id="SPQ01229.1"/>
    </source>
</evidence>